<feature type="compositionally biased region" description="Polar residues" evidence="6">
    <location>
        <begin position="680"/>
        <end position="699"/>
    </location>
</feature>
<dbReference type="Gene3D" id="1.10.287.650">
    <property type="entry name" value="L27 domain"/>
    <property type="match status" value="1"/>
</dbReference>
<dbReference type="InterPro" id="IPR036034">
    <property type="entry name" value="PDZ_sf"/>
</dbReference>
<dbReference type="Gene3D" id="1.10.418.10">
    <property type="entry name" value="Calponin-like domain"/>
    <property type="match status" value="1"/>
</dbReference>
<feature type="region of interest" description="Disordered" evidence="6">
    <location>
        <begin position="293"/>
        <end position="315"/>
    </location>
</feature>
<dbReference type="SMART" id="SM00033">
    <property type="entry name" value="CH"/>
    <property type="match status" value="1"/>
</dbReference>
<feature type="compositionally biased region" description="Pro residues" evidence="6">
    <location>
        <begin position="28"/>
        <end position="37"/>
    </location>
</feature>
<keyword evidence="5" id="KW-0175">Coiled coil</keyword>
<dbReference type="Proteomes" id="UP001174909">
    <property type="component" value="Unassembled WGS sequence"/>
</dbReference>
<dbReference type="InterPro" id="IPR036028">
    <property type="entry name" value="SH3-like_dom_sf"/>
</dbReference>
<evidence type="ECO:0000256" key="2">
    <source>
        <dbReference type="ARBA" id="ARBA00022443"/>
    </source>
</evidence>
<keyword evidence="13" id="KW-1185">Reference proteome</keyword>
<evidence type="ECO:0000313" key="12">
    <source>
        <dbReference type="EMBL" id="CAI8042534.1"/>
    </source>
</evidence>
<dbReference type="Pfam" id="PF02828">
    <property type="entry name" value="L27"/>
    <property type="match status" value="1"/>
</dbReference>
<feature type="region of interest" description="Disordered" evidence="6">
    <location>
        <begin position="189"/>
        <end position="261"/>
    </location>
</feature>
<feature type="region of interest" description="Disordered" evidence="6">
    <location>
        <begin position="1293"/>
        <end position="1325"/>
    </location>
</feature>
<dbReference type="InterPro" id="IPR050716">
    <property type="entry name" value="MAGUK"/>
</dbReference>
<evidence type="ECO:0000256" key="4">
    <source>
        <dbReference type="PROSITE-ProRule" id="PRU00192"/>
    </source>
</evidence>
<name>A0AA35X3A2_GEOBA</name>
<dbReference type="InterPro" id="IPR004172">
    <property type="entry name" value="L27_dom"/>
</dbReference>
<dbReference type="SMART" id="SM00228">
    <property type="entry name" value="PDZ"/>
    <property type="match status" value="1"/>
</dbReference>
<feature type="region of interest" description="Disordered" evidence="6">
    <location>
        <begin position="1"/>
        <end position="46"/>
    </location>
</feature>
<dbReference type="PROSITE" id="PS50021">
    <property type="entry name" value="CH"/>
    <property type="match status" value="1"/>
</dbReference>
<evidence type="ECO:0000259" key="11">
    <source>
        <dbReference type="PROSITE" id="PS51022"/>
    </source>
</evidence>
<dbReference type="InterPro" id="IPR001452">
    <property type="entry name" value="SH3_domain"/>
</dbReference>
<dbReference type="InterPro" id="IPR008144">
    <property type="entry name" value="Guanylate_kin-like_dom"/>
</dbReference>
<feature type="region of interest" description="Disordered" evidence="6">
    <location>
        <begin position="1126"/>
        <end position="1181"/>
    </location>
</feature>
<dbReference type="CDD" id="cd11862">
    <property type="entry name" value="SH3_MPP"/>
    <property type="match status" value="1"/>
</dbReference>
<dbReference type="SMART" id="SM00072">
    <property type="entry name" value="GuKc"/>
    <property type="match status" value="1"/>
</dbReference>
<feature type="compositionally biased region" description="Polar residues" evidence="6">
    <location>
        <begin position="1145"/>
        <end position="1154"/>
    </location>
</feature>
<dbReference type="InterPro" id="IPR014775">
    <property type="entry name" value="L27_C"/>
</dbReference>
<dbReference type="Gene3D" id="2.30.30.40">
    <property type="entry name" value="SH3 Domains"/>
    <property type="match status" value="1"/>
</dbReference>
<feature type="domain" description="L27" evidence="11">
    <location>
        <begin position="1388"/>
        <end position="1446"/>
    </location>
</feature>
<feature type="region of interest" description="Disordered" evidence="6">
    <location>
        <begin position="1044"/>
        <end position="1070"/>
    </location>
</feature>
<evidence type="ECO:0000259" key="7">
    <source>
        <dbReference type="PROSITE" id="PS50002"/>
    </source>
</evidence>
<feature type="coiled-coil region" evidence="5">
    <location>
        <begin position="339"/>
        <end position="366"/>
    </location>
</feature>
<dbReference type="Pfam" id="PF00595">
    <property type="entry name" value="PDZ"/>
    <property type="match status" value="1"/>
</dbReference>
<feature type="compositionally biased region" description="Polar residues" evidence="6">
    <location>
        <begin position="1169"/>
        <end position="1181"/>
    </location>
</feature>
<dbReference type="SUPFAM" id="SSF47576">
    <property type="entry name" value="Calponin-homology domain, CH-domain"/>
    <property type="match status" value="1"/>
</dbReference>
<keyword evidence="3" id="KW-0344">Guanine-nucleotide releasing factor</keyword>
<evidence type="ECO:0000256" key="1">
    <source>
        <dbReference type="ARBA" id="ARBA00007014"/>
    </source>
</evidence>
<dbReference type="Pfam" id="PF07653">
    <property type="entry name" value="SH3_2"/>
    <property type="match status" value="1"/>
</dbReference>
<feature type="compositionally biased region" description="Acidic residues" evidence="6">
    <location>
        <begin position="864"/>
        <end position="873"/>
    </location>
</feature>
<feature type="compositionally biased region" description="Low complexity" evidence="6">
    <location>
        <begin position="298"/>
        <end position="311"/>
    </location>
</feature>
<gene>
    <name evidence="12" type="ORF">GBAR_LOCUS23600</name>
</gene>
<dbReference type="InterPro" id="IPR001715">
    <property type="entry name" value="CH_dom"/>
</dbReference>
<dbReference type="Gene3D" id="3.40.50.300">
    <property type="entry name" value="P-loop containing nucleotide triphosphate hydrolases"/>
    <property type="match status" value="1"/>
</dbReference>
<dbReference type="PROSITE" id="PS50106">
    <property type="entry name" value="PDZ"/>
    <property type="match status" value="1"/>
</dbReference>
<dbReference type="SMART" id="SM00326">
    <property type="entry name" value="SH3"/>
    <property type="match status" value="1"/>
</dbReference>
<evidence type="ECO:0000256" key="6">
    <source>
        <dbReference type="SAM" id="MobiDB-lite"/>
    </source>
</evidence>
<dbReference type="GO" id="GO:0005085">
    <property type="term" value="F:guanyl-nucleotide exchange factor activity"/>
    <property type="evidence" value="ECO:0007669"/>
    <property type="project" value="UniProtKB-KW"/>
</dbReference>
<reference evidence="12" key="1">
    <citation type="submission" date="2023-03" db="EMBL/GenBank/DDBJ databases">
        <authorList>
            <person name="Steffen K."/>
            <person name="Cardenas P."/>
        </authorList>
    </citation>
    <scope>NUCLEOTIDE SEQUENCE</scope>
</reference>
<comment type="caution">
    <text evidence="12">The sequence shown here is derived from an EMBL/GenBank/DDBJ whole genome shotgun (WGS) entry which is preliminary data.</text>
</comment>
<feature type="region of interest" description="Disordered" evidence="6">
    <location>
        <begin position="680"/>
        <end position="714"/>
    </location>
</feature>
<dbReference type="PROSITE" id="PS51022">
    <property type="entry name" value="L27"/>
    <property type="match status" value="1"/>
</dbReference>
<dbReference type="SUPFAM" id="SSF50156">
    <property type="entry name" value="PDZ domain-like"/>
    <property type="match status" value="1"/>
</dbReference>
<sequence length="1870" mass="203290">MASPSPFTPKHSSPFPGLSSPLSSSSPSPTPRSPHPLGPRGSSSHDSELTLARKWIEECTGRVEKNKSFKEYLQDGTLLCELVQNVRPDLIRKIKRVRSPFAWRENLSFFLEACKSLGLKGSQLFSPEDLIASGARTPTIKTKGFRGENERKLRNVAITIFWLSRVVRRQPNYTGPLLDFDPTSLGDWDSTEKLREGGLSPVSPVPATVATPPPIPGTHCQSPPATTEHIPPPSPSSPPQLKSKSSSPSSSPPLPVSPYHSPTIKVKRVEGSIPRTPPYQSLPPQVIVHVGGQRRYRSSSPPSLTHSRSNSLSDTRSFVSPWLLAHSGKTRSTPALDILRSVHDQLSESEKVLSDLTKELTLTEEALALKRRSTGIVPAVEKSTSSASLEKLSPESLPVQNGHQEEEVSLEESDSVSLEALIETELLLNSNKSPPIDLPHRSPSLSSSTPSDVSTIVPRDLVPSRCSALSLPEDPSTADANTSSQEPQPNLCALSTATPFPTLVTADPEGFTNPLSNSSADGRGSPESNPFEGPTIEYSDSQTLFRNHSPVVDVEAVLGDLSDSAAEDVEEEEPILFPSLTVCAPSLLPEVVLEASHDLSPPEEVADISNNVSEESEPERDVPSQDIDFLDVSPQFQQRPHPAVTTLQEDWRKSFHSSCSSLDSTACSVIEVSYCYNGTSEEVSSSHSPPQQDSTDANNSSCYSSSSEPEADGASYEVVPAETLNHHLVNLSIPDPEESITSATSTDSKNLTKYNSLPNFEQADLETIPEEMAVTTQVMRIYPAQSVGEISSSVAVPHHRVHIPSSANGPESPSKCTAAAVANQPAIVYVSDESEMKVVREGSCVQAVEPPGLMAVPIQILEDGEEEEEEDEVDAKPFAPKDRKIRGGLAQEPAFGKMNLTLSPVPVGGGSLARVQSDALPLTLHADMLTLPDPSTEEAKPSNRTQLADLSDFNSTAVEISSSDSMSSSRVSVATSNQSSSASLVTSQQSVSTSVIGELHNPIPSHGLRHYKNQHLDSSFVDDILASSHGDGATYPGTRVLTAAKSGRPTSAPTRATSDSVLPSPYATDSPNILKIRSRRTSGEDKRQQRLANIAESARAALTYTAIHRSKKTESLPRDQYQLHHHWRSHSGSRSVGSEDELLGSSPSSVSILGTGSGAPAAPTDEAKTFTTGSPSGSLNLHSLSIDETRKASMTEMEEIWKLVENESGSSSTTSVDTSSEGFPGSSGGGGRRLPSIALESHLSPQHTASGKKSIDSPVFEEDHGKKRAVLNGHAGLDVSVAEGVVKGVDQIPLQSTPKRPGLAGPATPNMSLVTSGPRPNPVTRKDLDSLLTTLKSLGGDGGGEAEGQEEGTGLRLLEQMLHSNTFKRAQKVHDTVQQLVHRDKGAPTPVARRVVPIAQEARHHFHHHVEPNPEVDELRSLLREPHIQALMFCHDRVSSGDFYLPRRHFPRIKQDPVDIILSGSVLNFVPHSSLDNSLPLSRDVPSCRKEDATIVYLQRSNRPLGCTIYKQGEAVFVGKLLKGCDAELSEVLREGDEVLEVNGVPVMGRSTDEIVRLMSGEAGVTLAFTIIPIHDDNIDLNFEPKYVRAHFNYSPKTDDEIPCQPLGLRFEKGDILEISNQDDPDWWQARKVFDDGAESLPGLIPARHRQQQREALTRSYPLAKAMEDQHRKKKGLMSRLSRKKKKTVFYNQGSNQSMLAVGDEVVTYEDVVRMESSAHWRRPIVLIGASGVGKGTLIRKLINSDHTRFAAVVQHTTRLVHPGEVNGHTYHFVTREEFELDILQERFLEHEEVKGQLYGTSVSAIKKIVESGRVPVLDLQPQSLKRVRYSGLMPYVVLVASPRLERLVVTRRVGPERPTRRRTSFQFII</sequence>
<dbReference type="SUPFAM" id="SSF101288">
    <property type="entry name" value="L27 domain"/>
    <property type="match status" value="1"/>
</dbReference>
<evidence type="ECO:0000259" key="9">
    <source>
        <dbReference type="PROSITE" id="PS50052"/>
    </source>
</evidence>
<feature type="region of interest" description="Disordered" evidence="6">
    <location>
        <begin position="598"/>
        <end position="623"/>
    </location>
</feature>
<dbReference type="SUPFAM" id="SSF50044">
    <property type="entry name" value="SH3-domain"/>
    <property type="match status" value="1"/>
</dbReference>
<feature type="region of interest" description="Disordered" evidence="6">
    <location>
        <begin position="430"/>
        <end position="537"/>
    </location>
</feature>
<dbReference type="CDD" id="cd00071">
    <property type="entry name" value="GMPK"/>
    <property type="match status" value="1"/>
</dbReference>
<keyword evidence="2 4" id="KW-0728">SH3 domain</keyword>
<evidence type="ECO:0000256" key="3">
    <source>
        <dbReference type="ARBA" id="ARBA00022658"/>
    </source>
</evidence>
<feature type="compositionally biased region" description="Polar residues" evidence="6">
    <location>
        <begin position="1048"/>
        <end position="1070"/>
    </location>
</feature>
<proteinExistence type="inferred from homology"/>
<dbReference type="PROSITE" id="PS50002">
    <property type="entry name" value="SH3"/>
    <property type="match status" value="1"/>
</dbReference>
<protein>
    <submittedName>
        <fullName evidence="12">MAGUK p55 subfamily member 5</fullName>
    </submittedName>
</protein>
<dbReference type="Gene3D" id="2.30.42.10">
    <property type="match status" value="1"/>
</dbReference>
<feature type="compositionally biased region" description="Low complexity" evidence="6">
    <location>
        <begin position="12"/>
        <end position="27"/>
    </location>
</feature>
<dbReference type="InterPro" id="IPR036872">
    <property type="entry name" value="CH_dom_sf"/>
</dbReference>
<feature type="domain" description="SH3" evidence="7">
    <location>
        <begin position="1583"/>
        <end position="1655"/>
    </location>
</feature>
<feature type="region of interest" description="Disordered" evidence="6">
    <location>
        <begin position="960"/>
        <end position="985"/>
    </location>
</feature>
<feature type="compositionally biased region" description="Low complexity" evidence="6">
    <location>
        <begin position="1208"/>
        <end position="1224"/>
    </location>
</feature>
<feature type="compositionally biased region" description="Polar residues" evidence="6">
    <location>
        <begin position="478"/>
        <end position="499"/>
    </location>
</feature>
<dbReference type="InterPro" id="IPR036892">
    <property type="entry name" value="L27_dom_sf"/>
</dbReference>
<dbReference type="EMBL" id="CASHTH010003272">
    <property type="protein sequence ID" value="CAI8042534.1"/>
    <property type="molecule type" value="Genomic_DNA"/>
</dbReference>
<dbReference type="InterPro" id="IPR001478">
    <property type="entry name" value="PDZ"/>
</dbReference>
<dbReference type="InterPro" id="IPR008145">
    <property type="entry name" value="GK/Ca_channel_bsu"/>
</dbReference>
<dbReference type="SUPFAM" id="SSF52540">
    <property type="entry name" value="P-loop containing nucleoside triphosphate hydrolases"/>
    <property type="match status" value="1"/>
</dbReference>
<dbReference type="Pfam" id="PF00625">
    <property type="entry name" value="Guanylate_kin"/>
    <property type="match status" value="1"/>
</dbReference>
<feature type="compositionally biased region" description="Low complexity" evidence="6">
    <location>
        <begin position="200"/>
        <end position="210"/>
    </location>
</feature>
<dbReference type="Pfam" id="PF00307">
    <property type="entry name" value="CH"/>
    <property type="match status" value="1"/>
</dbReference>
<feature type="compositionally biased region" description="Low complexity" evidence="6">
    <location>
        <begin position="441"/>
        <end position="458"/>
    </location>
</feature>
<evidence type="ECO:0000256" key="5">
    <source>
        <dbReference type="SAM" id="Coils"/>
    </source>
</evidence>
<dbReference type="InterPro" id="IPR027417">
    <property type="entry name" value="P-loop_NTPase"/>
</dbReference>
<feature type="region of interest" description="Disordered" evidence="6">
    <location>
        <begin position="380"/>
        <end position="415"/>
    </location>
</feature>
<feature type="region of interest" description="Disordered" evidence="6">
    <location>
        <begin position="1204"/>
        <end position="1235"/>
    </location>
</feature>
<feature type="domain" description="PDZ" evidence="10">
    <location>
        <begin position="1495"/>
        <end position="1559"/>
    </location>
</feature>
<evidence type="ECO:0000259" key="10">
    <source>
        <dbReference type="PROSITE" id="PS50106"/>
    </source>
</evidence>
<dbReference type="PANTHER" id="PTHR23122">
    <property type="entry name" value="MEMBRANE-ASSOCIATED GUANYLATE KINASE MAGUK"/>
    <property type="match status" value="1"/>
</dbReference>
<accession>A0AA35X3A2</accession>
<evidence type="ECO:0000259" key="8">
    <source>
        <dbReference type="PROSITE" id="PS50021"/>
    </source>
</evidence>
<organism evidence="12 13">
    <name type="scientific">Geodia barretti</name>
    <name type="common">Barrett's horny sponge</name>
    <dbReference type="NCBI Taxonomy" id="519541"/>
    <lineage>
        <taxon>Eukaryota</taxon>
        <taxon>Metazoa</taxon>
        <taxon>Porifera</taxon>
        <taxon>Demospongiae</taxon>
        <taxon>Heteroscleromorpha</taxon>
        <taxon>Tetractinellida</taxon>
        <taxon>Astrophorina</taxon>
        <taxon>Geodiidae</taxon>
        <taxon>Geodia</taxon>
    </lineage>
</organism>
<evidence type="ECO:0000313" key="13">
    <source>
        <dbReference type="Proteomes" id="UP001174909"/>
    </source>
</evidence>
<comment type="similarity">
    <text evidence="1">Belongs to the MAGUK family.</text>
</comment>
<feature type="domain" description="Guanylate kinase-like" evidence="9">
    <location>
        <begin position="1722"/>
        <end position="1870"/>
    </location>
</feature>
<feature type="region of interest" description="Disordered" evidence="6">
    <location>
        <begin position="864"/>
        <end position="886"/>
    </location>
</feature>
<feature type="compositionally biased region" description="Low complexity" evidence="6">
    <location>
        <begin position="239"/>
        <end position="249"/>
    </location>
</feature>
<feature type="domain" description="Calponin-homology (CH)" evidence="8">
    <location>
        <begin position="46"/>
        <end position="150"/>
    </location>
</feature>
<dbReference type="PROSITE" id="PS50052">
    <property type="entry name" value="GUANYLATE_KINASE_2"/>
    <property type="match status" value="1"/>
</dbReference>
<dbReference type="SMART" id="SM00569">
    <property type="entry name" value="L27"/>
    <property type="match status" value="2"/>
</dbReference>